<proteinExistence type="predicted"/>
<evidence type="ECO:0000259" key="2">
    <source>
        <dbReference type="Pfam" id="PF13581"/>
    </source>
</evidence>
<protein>
    <recommendedName>
        <fullName evidence="6">Sensor histidine kinase</fullName>
    </recommendedName>
</protein>
<dbReference type="Proteomes" id="UP001501771">
    <property type="component" value="Unassembled WGS sequence"/>
</dbReference>
<dbReference type="InterPro" id="IPR050267">
    <property type="entry name" value="Anti-sigma-factor_SerPK"/>
</dbReference>
<evidence type="ECO:0000313" key="5">
    <source>
        <dbReference type="Proteomes" id="UP001501771"/>
    </source>
</evidence>
<dbReference type="PANTHER" id="PTHR35526">
    <property type="entry name" value="ANTI-SIGMA-F FACTOR RSBW-RELATED"/>
    <property type="match status" value="1"/>
</dbReference>
<reference evidence="4 5" key="1">
    <citation type="journal article" date="2019" name="Int. J. Syst. Evol. Microbiol.">
        <title>The Global Catalogue of Microorganisms (GCM) 10K type strain sequencing project: providing services to taxonomists for standard genome sequencing and annotation.</title>
        <authorList>
            <consortium name="The Broad Institute Genomics Platform"/>
            <consortium name="The Broad Institute Genome Sequencing Center for Infectious Disease"/>
            <person name="Wu L."/>
            <person name="Ma J."/>
        </authorList>
    </citation>
    <scope>NUCLEOTIDE SEQUENCE [LARGE SCALE GENOMIC DNA]</scope>
    <source>
        <strain evidence="4 5">JCM 16022</strain>
    </source>
</reference>
<organism evidence="4 5">
    <name type="scientific">Nocardioides koreensis</name>
    <dbReference type="NCBI Taxonomy" id="433651"/>
    <lineage>
        <taxon>Bacteria</taxon>
        <taxon>Bacillati</taxon>
        <taxon>Actinomycetota</taxon>
        <taxon>Actinomycetes</taxon>
        <taxon>Propionibacteriales</taxon>
        <taxon>Nocardioidaceae</taxon>
        <taxon>Nocardioides</taxon>
    </lineage>
</organism>
<dbReference type="Gene3D" id="3.30.565.10">
    <property type="entry name" value="Histidine kinase-like ATPase, C-terminal domain"/>
    <property type="match status" value="1"/>
</dbReference>
<keyword evidence="1" id="KW-0418">Kinase</keyword>
<evidence type="ECO:0008006" key="6">
    <source>
        <dbReference type="Google" id="ProtNLM"/>
    </source>
</evidence>
<keyword evidence="5" id="KW-1185">Reference proteome</keyword>
<feature type="domain" description="MEDS" evidence="3">
    <location>
        <begin position="2"/>
        <end position="156"/>
    </location>
</feature>
<feature type="domain" description="Histidine kinase/HSP90-like ATPase" evidence="2">
    <location>
        <begin position="194"/>
        <end position="299"/>
    </location>
</feature>
<evidence type="ECO:0000313" key="4">
    <source>
        <dbReference type="EMBL" id="GAA2155646.1"/>
    </source>
</evidence>
<dbReference type="InterPro" id="IPR003594">
    <property type="entry name" value="HATPase_dom"/>
</dbReference>
<dbReference type="CDD" id="cd16936">
    <property type="entry name" value="HATPase_RsbW-like"/>
    <property type="match status" value="1"/>
</dbReference>
<evidence type="ECO:0000259" key="3">
    <source>
        <dbReference type="Pfam" id="PF14417"/>
    </source>
</evidence>
<dbReference type="InterPro" id="IPR025847">
    <property type="entry name" value="MEDS_domain"/>
</dbReference>
<dbReference type="EMBL" id="BAAAQR010000018">
    <property type="protein sequence ID" value="GAA2155646.1"/>
    <property type="molecule type" value="Genomic_DNA"/>
</dbReference>
<evidence type="ECO:0000256" key="1">
    <source>
        <dbReference type="ARBA" id="ARBA00022527"/>
    </source>
</evidence>
<name>A0ABN3A8D0_9ACTN</name>
<dbReference type="Pfam" id="PF14417">
    <property type="entry name" value="MEDS"/>
    <property type="match status" value="1"/>
</dbReference>
<dbReference type="SUPFAM" id="SSF55874">
    <property type="entry name" value="ATPase domain of HSP90 chaperone/DNA topoisomerase II/histidine kinase"/>
    <property type="match status" value="1"/>
</dbReference>
<keyword evidence="1" id="KW-0723">Serine/threonine-protein kinase</keyword>
<dbReference type="Pfam" id="PF13581">
    <property type="entry name" value="HATPase_c_2"/>
    <property type="match status" value="1"/>
</dbReference>
<dbReference type="PANTHER" id="PTHR35526:SF3">
    <property type="entry name" value="ANTI-SIGMA-F FACTOR RSBW"/>
    <property type="match status" value="1"/>
</dbReference>
<dbReference type="InterPro" id="IPR036890">
    <property type="entry name" value="HATPase_C_sf"/>
</dbReference>
<accession>A0ABN3A8D0</accession>
<comment type="caution">
    <text evidence="4">The sequence shown here is derived from an EMBL/GenBank/DDBJ whole genome shotgun (WGS) entry which is preliminary data.</text>
</comment>
<dbReference type="RefSeq" id="WP_344157606.1">
    <property type="nucleotide sequence ID" value="NZ_BAAAQR010000018.1"/>
</dbReference>
<gene>
    <name evidence="4" type="ORF">GCM10009844_43020</name>
</gene>
<sequence length="306" mass="32299">MSFYDGDQDAIAVVASFVAAGFGAGEPVLVVATAEHRPLLDAALVELGFDPQGLRSRGRFVTLDAEETLAELMVEGMPDASAFRATVGGLLDDVQGVDARVRVFGEMVAVLWDEGNIAAALALEGFWNELARQRSFALLCAYPHAVLDQVSLADVGRVCALHSEVKAPTSYHAAGQAAGDPDVQHTSWAFLPVPKAVPALRRFVSGTLRAWGEEALVADAVTVSSEIATNAISHADSPFHASIERSEGVVRIAVEDAGPGTAEQRQAAHEDVSGRGIMIVEALTERWGHGHLPGGKVVWAEFPSTA</sequence>
<keyword evidence="1" id="KW-0808">Transferase</keyword>